<comment type="caution">
    <text evidence="9">The sequence shown here is derived from an EMBL/GenBank/DDBJ whole genome shotgun (WGS) entry which is preliminary data.</text>
</comment>
<evidence type="ECO:0000313" key="9">
    <source>
        <dbReference type="EMBL" id="RUO76114.1"/>
    </source>
</evidence>
<gene>
    <name evidence="9" type="ORF">CWI81_08335</name>
</gene>
<keyword evidence="10" id="KW-1185">Reference proteome</keyword>
<dbReference type="PANTHER" id="PTHR19136:SF81">
    <property type="entry name" value="MOLYBDENUM COFACTOR GUANYLYLTRANSFERASE"/>
    <property type="match status" value="1"/>
</dbReference>
<dbReference type="EMBL" id="PIQF01000002">
    <property type="protein sequence ID" value="RUO76114.1"/>
    <property type="molecule type" value="Genomic_DNA"/>
</dbReference>
<evidence type="ECO:0000256" key="4">
    <source>
        <dbReference type="ARBA" id="ARBA00022741"/>
    </source>
</evidence>
<keyword evidence="2 9" id="KW-0808">Transferase</keyword>
<reference evidence="9 10" key="1">
    <citation type="journal article" date="2011" name="Front. Microbiol.">
        <title>Genomic signatures of strain selection and enhancement in Bacillus atrophaeus var. globigii, a historical biowarfare simulant.</title>
        <authorList>
            <person name="Gibbons H.S."/>
            <person name="Broomall S.M."/>
            <person name="McNew L.A."/>
            <person name="Daligault H."/>
            <person name="Chapman C."/>
            <person name="Bruce D."/>
            <person name="Karavis M."/>
            <person name="Krepps M."/>
            <person name="McGregor P.A."/>
            <person name="Hong C."/>
            <person name="Park K.H."/>
            <person name="Akmal A."/>
            <person name="Feldman A."/>
            <person name="Lin J.S."/>
            <person name="Chang W.E."/>
            <person name="Higgs B.W."/>
            <person name="Demirev P."/>
            <person name="Lindquist J."/>
            <person name="Liem A."/>
            <person name="Fochler E."/>
            <person name="Read T.D."/>
            <person name="Tapia R."/>
            <person name="Johnson S."/>
            <person name="Bishop-Lilly K.A."/>
            <person name="Detter C."/>
            <person name="Han C."/>
            <person name="Sozhamannan S."/>
            <person name="Rosenzweig C.N."/>
            <person name="Skowronski E.W."/>
        </authorList>
    </citation>
    <scope>NUCLEOTIDE SEQUENCE [LARGE SCALE GENOMIC DNA]</scope>
    <source>
        <strain evidence="9 10">CL-SP19</strain>
    </source>
</reference>
<keyword evidence="4" id="KW-0547">Nucleotide-binding</keyword>
<proteinExistence type="predicted"/>
<keyword evidence="5" id="KW-0460">Magnesium</keyword>
<keyword evidence="3" id="KW-0479">Metal-binding</keyword>
<protein>
    <submittedName>
        <fullName evidence="9">Molybdenum cofactor guanylyltransferase</fullName>
    </submittedName>
</protein>
<dbReference type="CDD" id="cd02503">
    <property type="entry name" value="MobA"/>
    <property type="match status" value="1"/>
</dbReference>
<dbReference type="AlphaFoldDB" id="A0A432ZDZ3"/>
<dbReference type="OrthoDB" id="9788394at2"/>
<sequence length="191" mass="20771">MSDIAALLLAGGKSSRMGEDKAQLRIHGTTLLERTRRVLETVGCNPIIVCAEKFGGIADEYPEQGPLGGIHAGLKQLITLKSQTVQQVLIVPVDMPKLNVPTLKRLIAPSQSNRAACYQVSALPCVLPCSSLTIDYLQTRLTTSDSDLSIRSLLRYLNSVELTAEQPSLLMNTNTPAQWQSVKESEEQGIL</sequence>
<evidence type="ECO:0000256" key="7">
    <source>
        <dbReference type="ARBA" id="ARBA00023150"/>
    </source>
</evidence>
<evidence type="ECO:0000259" key="8">
    <source>
        <dbReference type="Pfam" id="PF12804"/>
    </source>
</evidence>
<keyword evidence="9" id="KW-0548">Nucleotidyltransferase</keyword>
<keyword evidence="1" id="KW-0963">Cytoplasm</keyword>
<dbReference type="Gene3D" id="3.90.550.10">
    <property type="entry name" value="Spore Coat Polysaccharide Biosynthesis Protein SpsA, Chain A"/>
    <property type="match status" value="1"/>
</dbReference>
<evidence type="ECO:0000313" key="10">
    <source>
        <dbReference type="Proteomes" id="UP000287908"/>
    </source>
</evidence>
<dbReference type="RefSeq" id="WP_126784837.1">
    <property type="nucleotide sequence ID" value="NZ_PIQF01000002.1"/>
</dbReference>
<dbReference type="GO" id="GO:0005525">
    <property type="term" value="F:GTP binding"/>
    <property type="evidence" value="ECO:0007669"/>
    <property type="project" value="UniProtKB-KW"/>
</dbReference>
<keyword evidence="6" id="KW-0342">GTP-binding</keyword>
<dbReference type="GO" id="GO:0046872">
    <property type="term" value="F:metal ion binding"/>
    <property type="evidence" value="ECO:0007669"/>
    <property type="project" value="UniProtKB-KW"/>
</dbReference>
<dbReference type="SUPFAM" id="SSF53448">
    <property type="entry name" value="Nucleotide-diphospho-sugar transferases"/>
    <property type="match status" value="1"/>
</dbReference>
<dbReference type="Pfam" id="PF12804">
    <property type="entry name" value="NTP_transf_3"/>
    <property type="match status" value="1"/>
</dbReference>
<name>A0A432ZDZ3_9GAMM</name>
<evidence type="ECO:0000256" key="5">
    <source>
        <dbReference type="ARBA" id="ARBA00022842"/>
    </source>
</evidence>
<evidence type="ECO:0000256" key="3">
    <source>
        <dbReference type="ARBA" id="ARBA00022723"/>
    </source>
</evidence>
<keyword evidence="7" id="KW-0501">Molybdenum cofactor biosynthesis</keyword>
<evidence type="ECO:0000256" key="1">
    <source>
        <dbReference type="ARBA" id="ARBA00022490"/>
    </source>
</evidence>
<dbReference type="InterPro" id="IPR013482">
    <property type="entry name" value="Molybde_CF_guanTrfase"/>
</dbReference>
<dbReference type="InterPro" id="IPR025877">
    <property type="entry name" value="MobA-like_NTP_Trfase"/>
</dbReference>
<dbReference type="PANTHER" id="PTHR19136">
    <property type="entry name" value="MOLYBDENUM COFACTOR GUANYLYLTRANSFERASE"/>
    <property type="match status" value="1"/>
</dbReference>
<evidence type="ECO:0000256" key="6">
    <source>
        <dbReference type="ARBA" id="ARBA00023134"/>
    </source>
</evidence>
<dbReference type="InterPro" id="IPR029044">
    <property type="entry name" value="Nucleotide-diphossugar_trans"/>
</dbReference>
<dbReference type="GO" id="GO:1902758">
    <property type="term" value="P:bis(molybdopterin guanine dinucleotide)molybdenum biosynthetic process"/>
    <property type="evidence" value="ECO:0007669"/>
    <property type="project" value="TreeGrafter"/>
</dbReference>
<feature type="domain" description="MobA-like NTP transferase" evidence="8">
    <location>
        <begin position="6"/>
        <end position="121"/>
    </location>
</feature>
<dbReference type="Proteomes" id="UP000287908">
    <property type="component" value="Unassembled WGS sequence"/>
</dbReference>
<dbReference type="GO" id="GO:0016779">
    <property type="term" value="F:nucleotidyltransferase activity"/>
    <property type="evidence" value="ECO:0007669"/>
    <property type="project" value="UniProtKB-KW"/>
</dbReference>
<evidence type="ECO:0000256" key="2">
    <source>
        <dbReference type="ARBA" id="ARBA00022679"/>
    </source>
</evidence>
<organism evidence="9 10">
    <name type="scientific">Idiomarina seosinensis</name>
    <dbReference type="NCBI Taxonomy" id="281739"/>
    <lineage>
        <taxon>Bacteria</taxon>
        <taxon>Pseudomonadati</taxon>
        <taxon>Pseudomonadota</taxon>
        <taxon>Gammaproteobacteria</taxon>
        <taxon>Alteromonadales</taxon>
        <taxon>Idiomarinaceae</taxon>
        <taxon>Idiomarina</taxon>
    </lineage>
</organism>
<accession>A0A432ZDZ3</accession>